<feature type="region of interest" description="Disordered" evidence="11">
    <location>
        <begin position="322"/>
        <end position="341"/>
    </location>
</feature>
<evidence type="ECO:0000256" key="12">
    <source>
        <dbReference type="SAM" id="Phobius"/>
    </source>
</evidence>
<feature type="domain" description="Flagellar M-ring C-terminal" evidence="14">
    <location>
        <begin position="257"/>
        <end position="423"/>
    </location>
</feature>
<comment type="caution">
    <text evidence="15">The sequence shown here is derived from an EMBL/GenBank/DDBJ whole genome shotgun (WGS) entry which is preliminary data.</text>
</comment>
<accession>A0A1A9H3E5</accession>
<dbReference type="Pfam" id="PF01514">
    <property type="entry name" value="YscJ_FliF"/>
    <property type="match status" value="1"/>
</dbReference>
<keyword evidence="10" id="KW-0175">Coiled coil</keyword>
<evidence type="ECO:0000256" key="2">
    <source>
        <dbReference type="ARBA" id="ARBA00004651"/>
    </source>
</evidence>
<dbReference type="Proteomes" id="UP000272192">
    <property type="component" value="Unassembled WGS sequence"/>
</dbReference>
<evidence type="ECO:0000256" key="5">
    <source>
        <dbReference type="ARBA" id="ARBA00022692"/>
    </source>
</evidence>
<dbReference type="RefSeq" id="WP_000364737.1">
    <property type="nucleotide sequence ID" value="NZ_CP011484.1"/>
</dbReference>
<comment type="subcellular location">
    <subcellularLocation>
        <location evidence="1 9">Bacterial flagellum basal body</location>
    </subcellularLocation>
    <subcellularLocation>
        <location evidence="2">Cell membrane</location>
        <topology evidence="2">Multi-pass membrane protein</topology>
    </subcellularLocation>
</comment>
<proteinExistence type="inferred from homology"/>
<feature type="coiled-coil region" evidence="10">
    <location>
        <begin position="489"/>
        <end position="516"/>
    </location>
</feature>
<evidence type="ECO:0000256" key="7">
    <source>
        <dbReference type="ARBA" id="ARBA00023136"/>
    </source>
</evidence>
<reference evidence="15 16" key="1">
    <citation type="submission" date="2018-04" db="EMBL/GenBank/DDBJ databases">
        <title>Complete genome sequences of Helicobacter pylori.</title>
        <authorList>
            <person name="Palau M."/>
            <person name="Minana-Galbis D."/>
        </authorList>
    </citation>
    <scope>NUCLEOTIDE SEQUENCE [LARGE SCALE GENOMIC DNA]</scope>
    <source>
        <strain evidence="15 16">B518</strain>
    </source>
</reference>
<evidence type="ECO:0000256" key="1">
    <source>
        <dbReference type="ARBA" id="ARBA00004117"/>
    </source>
</evidence>
<keyword evidence="15" id="KW-0969">Cilium</keyword>
<dbReference type="GO" id="GO:0009431">
    <property type="term" value="C:bacterial-type flagellum basal body, MS ring"/>
    <property type="evidence" value="ECO:0007669"/>
    <property type="project" value="InterPro"/>
</dbReference>
<keyword evidence="7 12" id="KW-0472">Membrane</keyword>
<evidence type="ECO:0000256" key="8">
    <source>
        <dbReference type="ARBA" id="ARBA00023143"/>
    </source>
</evidence>
<feature type="transmembrane region" description="Helical" evidence="12">
    <location>
        <begin position="23"/>
        <end position="44"/>
    </location>
</feature>
<evidence type="ECO:0000259" key="14">
    <source>
        <dbReference type="Pfam" id="PF08345"/>
    </source>
</evidence>
<dbReference type="AlphaFoldDB" id="A0A1A9H3E5"/>
<protein>
    <recommendedName>
        <fullName evidence="9">Flagellar M-ring protein</fullName>
    </recommendedName>
</protein>
<keyword evidence="4" id="KW-1003">Cell membrane</keyword>
<dbReference type="GO" id="GO:0005886">
    <property type="term" value="C:plasma membrane"/>
    <property type="evidence" value="ECO:0007669"/>
    <property type="project" value="UniProtKB-SubCell"/>
</dbReference>
<feature type="compositionally biased region" description="Basic and acidic residues" evidence="11">
    <location>
        <begin position="328"/>
        <end position="338"/>
    </location>
</feature>
<dbReference type="InterPro" id="IPR006182">
    <property type="entry name" value="FliF_N_dom"/>
</dbReference>
<evidence type="ECO:0000256" key="4">
    <source>
        <dbReference type="ARBA" id="ARBA00022475"/>
    </source>
</evidence>
<dbReference type="PRINTS" id="PR01009">
    <property type="entry name" value="FLGMRINGFLIF"/>
</dbReference>
<keyword evidence="6 12" id="KW-1133">Transmembrane helix</keyword>
<comment type="similarity">
    <text evidence="3 9">Belongs to the FliF family.</text>
</comment>
<evidence type="ECO:0000256" key="6">
    <source>
        <dbReference type="ARBA" id="ARBA00022989"/>
    </source>
</evidence>
<evidence type="ECO:0000259" key="13">
    <source>
        <dbReference type="Pfam" id="PF01514"/>
    </source>
</evidence>
<keyword evidence="15" id="KW-0282">Flagellum</keyword>
<dbReference type="Pfam" id="PF08345">
    <property type="entry name" value="YscJ_FliF_C"/>
    <property type="match status" value="1"/>
</dbReference>
<dbReference type="PANTHER" id="PTHR30046">
    <property type="entry name" value="FLAGELLAR M-RING PROTEIN"/>
    <property type="match status" value="1"/>
</dbReference>
<dbReference type="InterPro" id="IPR013556">
    <property type="entry name" value="Flag_M-ring_C"/>
</dbReference>
<dbReference type="GO" id="GO:0003774">
    <property type="term" value="F:cytoskeletal motor activity"/>
    <property type="evidence" value="ECO:0007669"/>
    <property type="project" value="InterPro"/>
</dbReference>
<sequence length="567" mass="63563">MDLKVLLQRIVDFFIKLNKKQKIALIAAGVLITALLVFLLLYPFKEKDYAQGGYGVLFERLDSSDNALILQHLQQNQIPYKVLKDDTILVPKDKVYEERITLASQGIPKTSKVGFEIFDTKDFGATDFDQNIKLIRAIEGELSRTIESLNPILKANVHIAIPKDSVFVAKEVPPSASVMLKLKPDMKLSPTQILGIKNLIAAAVPKLTIENVKIVNENGESIGEGDILENSKELALEQLRYKQNFENILENKIVNILAPIVGGKNKVVARVNAEFDFSQKKSTKETFDPNNVVRSEQNLEEKKEGAPKKQVGGVPGVVSNIGPVQGLKDNKEPEKYEKSQNTTNYEVGKTISEIKGEFGTLVRLNAAVVVDGKYKIALKDGANALEYEPLSDESLKKINALVKQAIGYNQNRGDDVAVSNFEFNPMAPMIDNATLSEKIMHKTQKILGSFTPLIKYILVFIVLFIFYKKVIVPFSERMLEVVPDEDKEVKSMFEEMDEEEDELNKLGDLRKKVEDQLGLNASFSEEEVRYEIILEKIRGTLKERPDEIATLFKLLIKDEISSDSAKG</sequence>
<evidence type="ECO:0000256" key="3">
    <source>
        <dbReference type="ARBA" id="ARBA00007971"/>
    </source>
</evidence>
<evidence type="ECO:0000256" key="10">
    <source>
        <dbReference type="SAM" id="Coils"/>
    </source>
</evidence>
<evidence type="ECO:0000256" key="9">
    <source>
        <dbReference type="PIRNR" id="PIRNR004862"/>
    </source>
</evidence>
<evidence type="ECO:0000313" key="16">
    <source>
        <dbReference type="Proteomes" id="UP000272192"/>
    </source>
</evidence>
<dbReference type="InterPro" id="IPR043427">
    <property type="entry name" value="YscJ/FliF"/>
</dbReference>
<dbReference type="InterPro" id="IPR045851">
    <property type="entry name" value="AMP-bd_C_sf"/>
</dbReference>
<gene>
    <name evidence="15" type="ORF">DB721_05195</name>
</gene>
<comment type="function">
    <text evidence="9">The M ring may be actively involved in energy transduction.</text>
</comment>
<organism evidence="15 16">
    <name type="scientific">Helicobacter pylori</name>
    <name type="common">Campylobacter pylori</name>
    <dbReference type="NCBI Taxonomy" id="210"/>
    <lineage>
        <taxon>Bacteria</taxon>
        <taxon>Pseudomonadati</taxon>
        <taxon>Campylobacterota</taxon>
        <taxon>Epsilonproteobacteria</taxon>
        <taxon>Campylobacterales</taxon>
        <taxon>Helicobacteraceae</taxon>
        <taxon>Helicobacter</taxon>
    </lineage>
</organism>
<dbReference type="InterPro" id="IPR000067">
    <property type="entry name" value="FlgMring_FliF"/>
</dbReference>
<dbReference type="EMBL" id="QELB01000085">
    <property type="protein sequence ID" value="RKU94381.1"/>
    <property type="molecule type" value="Genomic_DNA"/>
</dbReference>
<dbReference type="GO" id="GO:0071973">
    <property type="term" value="P:bacterial-type flagellum-dependent cell motility"/>
    <property type="evidence" value="ECO:0007669"/>
    <property type="project" value="InterPro"/>
</dbReference>
<keyword evidence="5 12" id="KW-0812">Transmembrane</keyword>
<evidence type="ECO:0000313" key="15">
    <source>
        <dbReference type="EMBL" id="RKU94381.1"/>
    </source>
</evidence>
<feature type="transmembrane region" description="Helical" evidence="12">
    <location>
        <begin position="446"/>
        <end position="467"/>
    </location>
</feature>
<feature type="domain" description="Flagellar M-ring N-terminal" evidence="13">
    <location>
        <begin position="53"/>
        <end position="222"/>
    </location>
</feature>
<dbReference type="PANTHER" id="PTHR30046:SF0">
    <property type="entry name" value="FLAGELLAR M-RING PROTEIN"/>
    <property type="match status" value="1"/>
</dbReference>
<dbReference type="PIRSF" id="PIRSF004862">
    <property type="entry name" value="FliF"/>
    <property type="match status" value="1"/>
</dbReference>
<name>A0A1A9H3E5_HELPX</name>
<dbReference type="Gene3D" id="3.30.300.30">
    <property type="match status" value="1"/>
</dbReference>
<keyword evidence="15" id="KW-0966">Cell projection</keyword>
<evidence type="ECO:0000256" key="11">
    <source>
        <dbReference type="SAM" id="MobiDB-lite"/>
    </source>
</evidence>
<dbReference type="NCBIfam" id="TIGR00206">
    <property type="entry name" value="fliF"/>
    <property type="match status" value="1"/>
</dbReference>
<keyword evidence="8 9" id="KW-0975">Bacterial flagellum</keyword>